<dbReference type="InterPro" id="IPR036525">
    <property type="entry name" value="Tubulin/FtsZ_GTPase_sf"/>
</dbReference>
<evidence type="ECO:0000313" key="4">
    <source>
        <dbReference type="Proteomes" id="UP000009183"/>
    </source>
</evidence>
<evidence type="ECO:0000256" key="2">
    <source>
        <dbReference type="ARBA" id="ARBA00023134"/>
    </source>
</evidence>
<dbReference type="Pfam" id="PF25111">
    <property type="entry name" value="AtTam9"/>
    <property type="match status" value="1"/>
</dbReference>
<accession>D7TCP5</accession>
<dbReference type="GO" id="GO:0051301">
    <property type="term" value="P:cell division"/>
    <property type="evidence" value="ECO:0000318"/>
    <property type="project" value="GO_Central"/>
</dbReference>
<dbReference type="OrthoDB" id="722701at2759"/>
<sequence>MQCSQPLIPSYHLVLSSTSCFVPPILCNNVVNQMIGSGLQGVDFYAINTYFQALLHYAASNTLQIRELLTRGLGMGENPHGILGVSPELKPKDKGFGWLTGSLTMGNKPVKEEKEEIFLKIVPPLDRAYVRWLARDLERIHGFTPKNPRAVKPPDHYIEYMRLNGWLDVNLDDPDLAHLFK</sequence>
<dbReference type="eggNOG" id="ENOG502S3XM">
    <property type="taxonomic scope" value="Eukaryota"/>
</dbReference>
<dbReference type="AlphaFoldDB" id="D7TCP5"/>
<keyword evidence="1" id="KW-0547">Nucleotide-binding</keyword>
<proteinExistence type="predicted"/>
<dbReference type="GO" id="GO:0005525">
    <property type="term" value="F:GTP binding"/>
    <property type="evidence" value="ECO:0000318"/>
    <property type="project" value="GO_Central"/>
</dbReference>
<dbReference type="InterPro" id="IPR045061">
    <property type="entry name" value="FtsZ/CetZ"/>
</dbReference>
<protein>
    <submittedName>
        <fullName evidence="3">Uncharacterized protein</fullName>
    </submittedName>
</protein>
<dbReference type="EMBL" id="FN595757">
    <property type="protein sequence ID" value="CBI28268.3"/>
    <property type="molecule type" value="Genomic_DNA"/>
</dbReference>
<dbReference type="GO" id="GO:0003924">
    <property type="term" value="F:GTPase activity"/>
    <property type="evidence" value="ECO:0000318"/>
    <property type="project" value="GO_Central"/>
</dbReference>
<dbReference type="PaxDb" id="29760-VIT_06s0080g01120.t01"/>
<dbReference type="PANTHER" id="PTHR30314:SF12">
    <property type="entry name" value="CELL DIVISION PROTEIN FTSZ HOMOLOG 1, CHLOROPLASTIC"/>
    <property type="match status" value="1"/>
</dbReference>
<dbReference type="InParanoid" id="D7TCP5"/>
<dbReference type="HOGENOM" id="CLU_1491637_0_0_1"/>
<dbReference type="Gene3D" id="3.40.50.1440">
    <property type="entry name" value="Tubulin/FtsZ, GTPase domain"/>
    <property type="match status" value="1"/>
</dbReference>
<evidence type="ECO:0000256" key="1">
    <source>
        <dbReference type="ARBA" id="ARBA00022741"/>
    </source>
</evidence>
<dbReference type="Proteomes" id="UP000009183">
    <property type="component" value="Chromosome 6"/>
</dbReference>
<dbReference type="GO" id="GO:0005737">
    <property type="term" value="C:cytoplasm"/>
    <property type="evidence" value="ECO:0000318"/>
    <property type="project" value="GO_Central"/>
</dbReference>
<gene>
    <name evidence="3" type="ordered locus">VIT_06s0080g01120</name>
</gene>
<evidence type="ECO:0000313" key="3">
    <source>
        <dbReference type="EMBL" id="CBI28268.3"/>
    </source>
</evidence>
<dbReference type="SUPFAM" id="SSF52490">
    <property type="entry name" value="Tubulin nucleotide-binding domain-like"/>
    <property type="match status" value="1"/>
</dbReference>
<name>D7TCP5_VITVI</name>
<organism evidence="3 4">
    <name type="scientific">Vitis vinifera</name>
    <name type="common">Grape</name>
    <dbReference type="NCBI Taxonomy" id="29760"/>
    <lineage>
        <taxon>Eukaryota</taxon>
        <taxon>Viridiplantae</taxon>
        <taxon>Streptophyta</taxon>
        <taxon>Embryophyta</taxon>
        <taxon>Tracheophyta</taxon>
        <taxon>Spermatophyta</taxon>
        <taxon>Magnoliopsida</taxon>
        <taxon>eudicotyledons</taxon>
        <taxon>Gunneridae</taxon>
        <taxon>Pentapetalae</taxon>
        <taxon>rosids</taxon>
        <taxon>Vitales</taxon>
        <taxon>Vitaceae</taxon>
        <taxon>Viteae</taxon>
        <taxon>Vitis</taxon>
    </lineage>
</organism>
<dbReference type="GO" id="GO:0009507">
    <property type="term" value="C:chloroplast"/>
    <property type="evidence" value="ECO:0000318"/>
    <property type="project" value="GO_Central"/>
</dbReference>
<keyword evidence="2" id="KW-0342">GTP-binding</keyword>
<reference evidence="4" key="1">
    <citation type="journal article" date="2007" name="Nature">
        <title>The grapevine genome sequence suggests ancestral hexaploidization in major angiosperm phyla.</title>
        <authorList>
            <consortium name="The French-Italian Public Consortium for Grapevine Genome Characterization."/>
            <person name="Jaillon O."/>
            <person name="Aury J.-M."/>
            <person name="Noel B."/>
            <person name="Policriti A."/>
            <person name="Clepet C."/>
            <person name="Casagrande A."/>
            <person name="Choisne N."/>
            <person name="Aubourg S."/>
            <person name="Vitulo N."/>
            <person name="Jubin C."/>
            <person name="Vezzi A."/>
            <person name="Legeai F."/>
            <person name="Hugueney P."/>
            <person name="Dasilva C."/>
            <person name="Horner D."/>
            <person name="Mica E."/>
            <person name="Jublot D."/>
            <person name="Poulain J."/>
            <person name="Bruyere C."/>
            <person name="Billault A."/>
            <person name="Segurens B."/>
            <person name="Gouyvenoux M."/>
            <person name="Ugarte E."/>
            <person name="Cattonaro F."/>
            <person name="Anthouard V."/>
            <person name="Vico V."/>
            <person name="Del Fabbro C."/>
            <person name="Alaux M."/>
            <person name="Di Gaspero G."/>
            <person name="Dumas V."/>
            <person name="Felice N."/>
            <person name="Paillard S."/>
            <person name="Juman I."/>
            <person name="Moroldo M."/>
            <person name="Scalabrin S."/>
            <person name="Canaguier A."/>
            <person name="Le Clainche I."/>
            <person name="Malacrida G."/>
            <person name="Durand E."/>
            <person name="Pesole G."/>
            <person name="Laucou V."/>
            <person name="Chatelet P."/>
            <person name="Merdinoglu D."/>
            <person name="Delledonne M."/>
            <person name="Pezzotti M."/>
            <person name="Lecharny A."/>
            <person name="Scarpelli C."/>
            <person name="Artiguenave F."/>
            <person name="Pe M.E."/>
            <person name="Valle G."/>
            <person name="Morgante M."/>
            <person name="Caboche M."/>
            <person name="Adam-Blondon A.-F."/>
            <person name="Weissenbach J."/>
            <person name="Quetier F."/>
            <person name="Wincker P."/>
        </authorList>
    </citation>
    <scope>NUCLEOTIDE SEQUENCE [LARGE SCALE GENOMIC DNA]</scope>
    <source>
        <strain evidence="4">cv. Pinot noir / PN40024</strain>
    </source>
</reference>
<dbReference type="InterPro" id="IPR056895">
    <property type="entry name" value="AtTam9"/>
</dbReference>
<dbReference type="GO" id="GO:0010020">
    <property type="term" value="P:chloroplast fission"/>
    <property type="evidence" value="ECO:0000318"/>
    <property type="project" value="GO_Central"/>
</dbReference>
<dbReference type="GO" id="GO:0032153">
    <property type="term" value="C:cell division site"/>
    <property type="evidence" value="ECO:0000318"/>
    <property type="project" value="GO_Central"/>
</dbReference>
<keyword evidence="4" id="KW-1185">Reference proteome</keyword>
<dbReference type="PANTHER" id="PTHR30314">
    <property type="entry name" value="CELL DIVISION PROTEIN FTSZ-RELATED"/>
    <property type="match status" value="1"/>
</dbReference>